<reference evidence="8" key="2">
    <citation type="journal article" date="2018" name="Biosci. Biotechnol. Biochem.">
        <title>Polysaccharide hydrolase of the hadal zone amphipods Hirondellea gigas.</title>
        <authorList>
            <person name="Kobayashi H."/>
            <person name="Nagahama T."/>
            <person name="Arai W."/>
            <person name="Sasagawa Y."/>
            <person name="Umeda M."/>
            <person name="Hayashi T."/>
            <person name="Nikaido I."/>
            <person name="Watanabe H."/>
            <person name="Oguri K."/>
            <person name="Kitazato H."/>
            <person name="Fujioka K."/>
            <person name="Kido Y."/>
            <person name="Takami H."/>
        </authorList>
    </citation>
    <scope>NUCLEOTIDE SEQUENCE</scope>
    <source>
        <tissue evidence="8">Whole body</tissue>
    </source>
</reference>
<dbReference type="GO" id="GO:0016324">
    <property type="term" value="C:apical plasma membrane"/>
    <property type="evidence" value="ECO:0007669"/>
    <property type="project" value="UniProtKB-SubCell"/>
</dbReference>
<evidence type="ECO:0000256" key="2">
    <source>
        <dbReference type="ARBA" id="ARBA00005808"/>
    </source>
</evidence>
<feature type="transmembrane region" description="Helical" evidence="7">
    <location>
        <begin position="306"/>
        <end position="329"/>
    </location>
</feature>
<sequence>MLKVNRKRNQPHRDELVAVKSDLILLAPDPDDFSPGAIRPKLLLSPLDTNAPVPLPAGPLRGKRNPVVILVKTICLVVLLYLFISSLGLLASSFRLLGGRTASAAFQQSEVLSNPVVGLMLGVLVTVLVQSSSTSSSIIVSMVAADFLDVHTAIPIVMGANIGTSVTNTIVSLGQMGNRKEFERAFSGATVHDAFNWMSVIVLLPIEVATGYLYTLSKAVLSALPFEQTSNMKVELLSKLTKPFTMRIVQLDKKVLEGWALNNSDYQNASLLRRYCQPAADSNSTELVTCDHLAAQLPLSDTTIGVLLLIVSLLLLCTCLVLIVKILGSLLKGSVATVVQGVLNAELPYVPWLTGYLAILVGAFMTFLLQSSSIFTCTLTPLVGLGLISVERVYPLTLGSNLGTTTTALLAALSSDGDRLFTAIQIALVHLFFNLSGILIFYVIPFMRFPIPVAKLMGRTTAKYRWFAVFYMILSFVVIPAFVFTISLGGPVVMYSVLSPIAIILTFVVIVNVMQNRCPKCLPSCLRSWHWLPRPLRSLEPLDSIITRLTCCFRCCPGTHTYSSPEQCEDFQIEEGGIEVIVHSSKNGASLFSSNETEA</sequence>
<dbReference type="Pfam" id="PF02690">
    <property type="entry name" value="Na_Pi_cotrans"/>
    <property type="match status" value="2"/>
</dbReference>
<evidence type="ECO:0000313" key="8">
    <source>
        <dbReference type="EMBL" id="LAB67385.1"/>
    </source>
</evidence>
<evidence type="ECO:0000313" key="9">
    <source>
        <dbReference type="EMBL" id="LAC21186.1"/>
    </source>
</evidence>
<dbReference type="PANTHER" id="PTHR10010">
    <property type="entry name" value="SOLUTE CARRIER FAMILY 34 SODIUM PHOSPHATE , MEMBER 2-RELATED"/>
    <property type="match status" value="1"/>
</dbReference>
<dbReference type="NCBIfam" id="NF037997">
    <property type="entry name" value="Na_Pi_symport"/>
    <property type="match status" value="1"/>
</dbReference>
<organism evidence="8">
    <name type="scientific">Hirondellea gigas</name>
    <dbReference type="NCBI Taxonomy" id="1518452"/>
    <lineage>
        <taxon>Eukaryota</taxon>
        <taxon>Metazoa</taxon>
        <taxon>Ecdysozoa</taxon>
        <taxon>Arthropoda</taxon>
        <taxon>Crustacea</taxon>
        <taxon>Multicrustacea</taxon>
        <taxon>Malacostraca</taxon>
        <taxon>Eumalacostraca</taxon>
        <taxon>Peracarida</taxon>
        <taxon>Amphipoda</taxon>
        <taxon>Amphilochidea</taxon>
        <taxon>Lysianassida</taxon>
        <taxon>Lysianassidira</taxon>
        <taxon>Lysianassoidea</taxon>
        <taxon>Lysianassidae</taxon>
        <taxon>Hirondellea</taxon>
    </lineage>
</organism>
<dbReference type="AlphaFoldDB" id="A0A2P2I029"/>
<dbReference type="GO" id="GO:0005436">
    <property type="term" value="F:sodium:phosphate symporter activity"/>
    <property type="evidence" value="ECO:0007669"/>
    <property type="project" value="InterPro"/>
</dbReference>
<dbReference type="EMBL" id="IACF01001696">
    <property type="protein sequence ID" value="LAB67385.1"/>
    <property type="molecule type" value="mRNA"/>
</dbReference>
<protein>
    <submittedName>
        <fullName evidence="8">Sodium-dependent phosphate transport protein 2B-like</fullName>
    </submittedName>
</protein>
<keyword evidence="3" id="KW-1003">Cell membrane</keyword>
<keyword evidence="5 7" id="KW-1133">Transmembrane helix</keyword>
<evidence type="ECO:0000256" key="4">
    <source>
        <dbReference type="ARBA" id="ARBA00022692"/>
    </source>
</evidence>
<evidence type="ECO:0000256" key="7">
    <source>
        <dbReference type="SAM" id="Phobius"/>
    </source>
</evidence>
<comment type="similarity">
    <text evidence="2">Belongs to the SLC34A transporter family.</text>
</comment>
<accession>A0A2P2I029</accession>
<feature type="transmembrane region" description="Helical" evidence="7">
    <location>
        <begin position="420"/>
        <end position="444"/>
    </location>
</feature>
<reference evidence="9" key="1">
    <citation type="submission" date="2017-11" db="EMBL/GenBank/DDBJ databases">
        <title>The sensing device of the deep-sea amphipod.</title>
        <authorList>
            <person name="Kobayashi H."/>
            <person name="Nagahama T."/>
            <person name="Arai W."/>
            <person name="Sasagawa Y."/>
            <person name="Umeda M."/>
            <person name="Hayashi T."/>
            <person name="Nikaido I."/>
            <person name="Watanabe H."/>
            <person name="Oguri K."/>
            <person name="Kitazato H."/>
            <person name="Fujioka K."/>
            <person name="Kido Y."/>
            <person name="Takami H."/>
        </authorList>
    </citation>
    <scope>NUCLEOTIDE SEQUENCE</scope>
    <source>
        <tissue evidence="9">Whole body</tissue>
    </source>
</reference>
<dbReference type="InterPro" id="IPR003841">
    <property type="entry name" value="Na/Pi_transpt"/>
</dbReference>
<evidence type="ECO:0000256" key="1">
    <source>
        <dbReference type="ARBA" id="ARBA00004424"/>
    </source>
</evidence>
<evidence type="ECO:0000256" key="3">
    <source>
        <dbReference type="ARBA" id="ARBA00022475"/>
    </source>
</evidence>
<evidence type="ECO:0000256" key="5">
    <source>
        <dbReference type="ARBA" id="ARBA00022989"/>
    </source>
</evidence>
<keyword evidence="4 7" id="KW-0812">Transmembrane</keyword>
<dbReference type="EMBL" id="IACT01001867">
    <property type="protein sequence ID" value="LAC21186.1"/>
    <property type="molecule type" value="mRNA"/>
</dbReference>
<dbReference type="GO" id="GO:0044341">
    <property type="term" value="P:sodium-dependent phosphate transport"/>
    <property type="evidence" value="ECO:0007669"/>
    <property type="project" value="InterPro"/>
</dbReference>
<dbReference type="PANTHER" id="PTHR10010:SF46">
    <property type="entry name" value="SODIUM-DEPENDENT PHOSPHATE TRANSPORT PROTEIN 2B"/>
    <property type="match status" value="1"/>
</dbReference>
<feature type="transmembrane region" description="Helical" evidence="7">
    <location>
        <begin position="349"/>
        <end position="369"/>
    </location>
</feature>
<feature type="transmembrane region" description="Helical" evidence="7">
    <location>
        <begin position="492"/>
        <end position="514"/>
    </location>
</feature>
<feature type="transmembrane region" description="Helical" evidence="7">
    <location>
        <begin position="464"/>
        <end position="486"/>
    </location>
</feature>
<feature type="transmembrane region" description="Helical" evidence="7">
    <location>
        <begin position="69"/>
        <end position="91"/>
    </location>
</feature>
<keyword evidence="6 7" id="KW-0472">Membrane</keyword>
<dbReference type="NCBIfam" id="TIGR01013">
    <property type="entry name" value="2a58"/>
    <property type="match status" value="1"/>
</dbReference>
<comment type="subcellular location">
    <subcellularLocation>
        <location evidence="1">Apical cell membrane</location>
        <topology evidence="1">Multi-pass membrane protein</topology>
    </subcellularLocation>
</comment>
<proteinExistence type="evidence at transcript level"/>
<name>A0A2P2I029_9CRUS</name>
<evidence type="ECO:0000256" key="6">
    <source>
        <dbReference type="ARBA" id="ARBA00023136"/>
    </source>
</evidence>